<feature type="transmembrane region" description="Helical" evidence="6">
    <location>
        <begin position="101"/>
        <end position="120"/>
    </location>
</feature>
<keyword evidence="5 6" id="KW-0472">Membrane</keyword>
<keyword evidence="4 6" id="KW-1133">Transmembrane helix</keyword>
<evidence type="ECO:0000256" key="4">
    <source>
        <dbReference type="ARBA" id="ARBA00022989"/>
    </source>
</evidence>
<evidence type="ECO:0000256" key="3">
    <source>
        <dbReference type="ARBA" id="ARBA00022692"/>
    </source>
</evidence>
<dbReference type="Pfam" id="PF04241">
    <property type="entry name" value="DUF423"/>
    <property type="match status" value="1"/>
</dbReference>
<dbReference type="PANTHER" id="PTHR43461">
    <property type="entry name" value="TRANSMEMBRANE PROTEIN 256"/>
    <property type="match status" value="1"/>
</dbReference>
<feature type="transmembrane region" description="Helical" evidence="6">
    <location>
        <begin position="70"/>
        <end position="89"/>
    </location>
</feature>
<evidence type="ECO:0000256" key="6">
    <source>
        <dbReference type="SAM" id="Phobius"/>
    </source>
</evidence>
<keyword evidence="8" id="KW-1185">Reference proteome</keyword>
<evidence type="ECO:0000313" key="8">
    <source>
        <dbReference type="Proteomes" id="UP001302486"/>
    </source>
</evidence>
<organism evidence="7 8">
    <name type="scientific">Hwangdonia lutea</name>
    <dbReference type="NCBI Taxonomy" id="3075823"/>
    <lineage>
        <taxon>Bacteria</taxon>
        <taxon>Pseudomonadati</taxon>
        <taxon>Bacteroidota</taxon>
        <taxon>Flavobacteriia</taxon>
        <taxon>Flavobacteriales</taxon>
        <taxon>Flavobacteriaceae</taxon>
        <taxon>Hwangdonia</taxon>
    </lineage>
</organism>
<sequence>MNKKILITATLLGLTSVILGAFAAHGLKALISEASLQTFETGVRYQMYHALLLLFVGSTSLITQNTKRLVFYFVLVGVFFFSGSIYGLATNDLTSFNFKSIALITPIGGLLLILAWGFLFKDFLKIKAKNDN</sequence>
<comment type="subcellular location">
    <subcellularLocation>
        <location evidence="1">Membrane</location>
        <topology evidence="1">Multi-pass membrane protein</topology>
    </subcellularLocation>
</comment>
<feature type="transmembrane region" description="Helical" evidence="6">
    <location>
        <begin position="47"/>
        <end position="63"/>
    </location>
</feature>
<dbReference type="PANTHER" id="PTHR43461:SF1">
    <property type="entry name" value="TRANSMEMBRANE PROTEIN 256"/>
    <property type="match status" value="1"/>
</dbReference>
<name>A0AA97HSI8_9FLAO</name>
<proteinExistence type="inferred from homology"/>
<accession>A0AA97HSI8</accession>
<dbReference type="InterPro" id="IPR006696">
    <property type="entry name" value="DUF423"/>
</dbReference>
<dbReference type="AlphaFoldDB" id="A0AA97HSI8"/>
<evidence type="ECO:0000256" key="5">
    <source>
        <dbReference type="ARBA" id="ARBA00023136"/>
    </source>
</evidence>
<protein>
    <submittedName>
        <fullName evidence="7">DUF423 domain-containing protein</fullName>
    </submittedName>
</protein>
<dbReference type="KEGG" id="hws:RNZ46_07815"/>
<keyword evidence="3 6" id="KW-0812">Transmembrane</keyword>
<dbReference type="Proteomes" id="UP001302486">
    <property type="component" value="Chromosome"/>
</dbReference>
<gene>
    <name evidence="7" type="ORF">RNZ46_07815</name>
</gene>
<evidence type="ECO:0000256" key="1">
    <source>
        <dbReference type="ARBA" id="ARBA00004141"/>
    </source>
</evidence>
<dbReference type="EMBL" id="CP136521">
    <property type="protein sequence ID" value="WOD45165.1"/>
    <property type="molecule type" value="Genomic_DNA"/>
</dbReference>
<reference evidence="8" key="1">
    <citation type="submission" date="2024-06" db="EMBL/GenBank/DDBJ databases">
        <title>Hwangdonia haimaensis gen. nov., sp. nov., a member of the family Flavobacteriaceae isolated from the haima cold seep.</title>
        <authorList>
            <person name="Li J."/>
        </authorList>
    </citation>
    <scope>NUCLEOTIDE SEQUENCE [LARGE SCALE GENOMIC DNA]</scope>
    <source>
        <strain evidence="8">SCSIO 19198</strain>
    </source>
</reference>
<evidence type="ECO:0000256" key="2">
    <source>
        <dbReference type="ARBA" id="ARBA00009694"/>
    </source>
</evidence>
<comment type="similarity">
    <text evidence="2">Belongs to the UPF0382 family.</text>
</comment>
<evidence type="ECO:0000313" key="7">
    <source>
        <dbReference type="EMBL" id="WOD45165.1"/>
    </source>
</evidence>
<dbReference type="GO" id="GO:0005886">
    <property type="term" value="C:plasma membrane"/>
    <property type="evidence" value="ECO:0007669"/>
    <property type="project" value="TreeGrafter"/>
</dbReference>
<dbReference type="RefSeq" id="WP_316984821.1">
    <property type="nucleotide sequence ID" value="NZ_CP136521.1"/>
</dbReference>